<dbReference type="RefSeq" id="WP_182492359.1">
    <property type="nucleotide sequence ID" value="NZ_JACJIS010000001.1"/>
</dbReference>
<dbReference type="Pfam" id="PF05729">
    <property type="entry name" value="NACHT"/>
    <property type="match status" value="1"/>
</dbReference>
<sequence length="886" mass="105751">MQINLKSSQYTSKVEFKEIVRNLFDFNLGSVLTDIITIDNTKEMKAFLLIFKTIKKTNFDLSKELGQLELNKSSDLLSITQGIETELIELLEKEIKITKEFFEDVINYNPEYLTKTFLVFKKYLNVLGIKIEDDLNYKYYKSFRNNLEIEYQENKEIYKELVDFFDNPIFKQNIQLDKQLDYYKNLIKLFTNPLQPKLPENLETLKDLYIEPYFKFHKNNIHKQTSYKDFHEPLDNTLSLHKFVNEFFLKGVTYPDCKETYNLIFLLGQPGQGKTSFCYKLIYDYLESSIGLPSSPLYFIKIRELVARDFIDNPLQTVNSFIGQNIDFREDKCVLILDGLDEAYMSGGLNDNDLRVLYERLNKVSFQNKKLKIILTSRLNYLNVNDSCFDNSLVIQLEVLSDNQIKEYSERFKTFYPNNKLVEKIDSILTDYNYEHIKELLQQAVLIYFIAMSNIDIDKDDSRSIIYDKIFSSLAKRSWEENGQLSYLKSDVRTNPKKYERYLREYIRNIAFEIYQSPNLHISVDKLRKLDATKIFIKKCFDDSIEITPDKINEISKYLLISFYFQESKNNQSSETAIEFFHNSLWEYLTAEYMWEENKKMLLQKDSDGDIITKTADEYFEFINKIIGQKKLVFTIKNNLEDIIYRENNVVKQEIFNNSKEIFFSLLHNDFLLEYSSRNNSLTSFEKSVSIFELFWTFFYNSNDSRLYIYTNTKLNSYLLSFSYNYYADYQFNDIVFGYDFPLSRTFSDCEFNNVHFNFNYIEDLSFINCNINGGSISCIFDNSQLIRNKFSNVIFRECIIDFKAFFEKNEFIDCIFLDLHIPDKLWLDNFFKDNNMDEIILANHKVVKRRETYGGKYVYRYFFDYKGSADLLKKRIPKEWYHKKV</sequence>
<evidence type="ECO:0000259" key="1">
    <source>
        <dbReference type="Pfam" id="PF05729"/>
    </source>
</evidence>
<keyword evidence="3" id="KW-1185">Reference proteome</keyword>
<name>A0ABR6DLC1_9FLAO</name>
<reference evidence="2 3" key="1">
    <citation type="submission" date="2020-08" db="EMBL/GenBank/DDBJ databases">
        <title>Genomic Encyclopedia of Type Strains, Phase IV (KMG-IV): sequencing the most valuable type-strain genomes for metagenomic binning, comparative biology and taxonomic classification.</title>
        <authorList>
            <person name="Goeker M."/>
        </authorList>
    </citation>
    <scope>NUCLEOTIDE SEQUENCE [LARGE SCALE GENOMIC DNA]</scope>
    <source>
        <strain evidence="2 3">DSM 100397</strain>
    </source>
</reference>
<evidence type="ECO:0000313" key="2">
    <source>
        <dbReference type="EMBL" id="MBA9072274.1"/>
    </source>
</evidence>
<dbReference type="Proteomes" id="UP000555003">
    <property type="component" value="Unassembled WGS sequence"/>
</dbReference>
<feature type="domain" description="NACHT" evidence="1">
    <location>
        <begin position="263"/>
        <end position="412"/>
    </location>
</feature>
<dbReference type="InterPro" id="IPR027417">
    <property type="entry name" value="P-loop_NTPase"/>
</dbReference>
<proteinExistence type="predicted"/>
<gene>
    <name evidence="2" type="ORF">GGR22_000400</name>
</gene>
<comment type="caution">
    <text evidence="2">The sequence shown here is derived from an EMBL/GenBank/DDBJ whole genome shotgun (WGS) entry which is preliminary data.</text>
</comment>
<accession>A0ABR6DLC1</accession>
<dbReference type="Gene3D" id="3.40.50.300">
    <property type="entry name" value="P-loop containing nucleotide triphosphate hydrolases"/>
    <property type="match status" value="1"/>
</dbReference>
<protein>
    <submittedName>
        <fullName evidence="2">GTPase SAR1 family protein</fullName>
    </submittedName>
</protein>
<dbReference type="InterPro" id="IPR007111">
    <property type="entry name" value="NACHT_NTPase"/>
</dbReference>
<organism evidence="2 3">
    <name type="scientific">Flavobacterium gossypii</name>
    <dbReference type="NCBI Taxonomy" id="1646119"/>
    <lineage>
        <taxon>Bacteria</taxon>
        <taxon>Pseudomonadati</taxon>
        <taxon>Bacteroidota</taxon>
        <taxon>Flavobacteriia</taxon>
        <taxon>Flavobacteriales</taxon>
        <taxon>Flavobacteriaceae</taxon>
        <taxon>Flavobacterium</taxon>
    </lineage>
</organism>
<evidence type="ECO:0000313" key="3">
    <source>
        <dbReference type="Proteomes" id="UP000555003"/>
    </source>
</evidence>
<dbReference type="SUPFAM" id="SSF52540">
    <property type="entry name" value="P-loop containing nucleoside triphosphate hydrolases"/>
    <property type="match status" value="1"/>
</dbReference>
<dbReference type="EMBL" id="JACJIS010000001">
    <property type="protein sequence ID" value="MBA9072274.1"/>
    <property type="molecule type" value="Genomic_DNA"/>
</dbReference>